<dbReference type="SUPFAM" id="SSF51126">
    <property type="entry name" value="Pectin lyase-like"/>
    <property type="match status" value="1"/>
</dbReference>
<evidence type="ECO:0000313" key="2">
    <source>
        <dbReference type="EMBL" id="CAA9394500.1"/>
    </source>
</evidence>
<accession>A0A6J4NQW2</accession>
<evidence type="ECO:0000256" key="1">
    <source>
        <dbReference type="SAM" id="MobiDB-lite"/>
    </source>
</evidence>
<feature type="region of interest" description="Disordered" evidence="1">
    <location>
        <begin position="347"/>
        <end position="433"/>
    </location>
</feature>
<feature type="compositionally biased region" description="Polar residues" evidence="1">
    <location>
        <begin position="421"/>
        <end position="433"/>
    </location>
</feature>
<gene>
    <name evidence="2" type="ORF">AVDCRST_MAG22-830</name>
</gene>
<evidence type="ECO:0008006" key="3">
    <source>
        <dbReference type="Google" id="ProtNLM"/>
    </source>
</evidence>
<dbReference type="AlphaFoldDB" id="A0A6J4NQW2"/>
<dbReference type="NCBIfam" id="NF041518">
    <property type="entry name" value="choice_anch_Q"/>
    <property type="match status" value="1"/>
</dbReference>
<dbReference type="InterPro" id="IPR059226">
    <property type="entry name" value="Choice_anch_Q_dom"/>
</dbReference>
<feature type="compositionally biased region" description="Basic and acidic residues" evidence="1">
    <location>
        <begin position="398"/>
        <end position="415"/>
    </location>
</feature>
<reference evidence="2" key="1">
    <citation type="submission" date="2020-02" db="EMBL/GenBank/DDBJ databases">
        <authorList>
            <person name="Meier V. D."/>
        </authorList>
    </citation>
    <scope>NUCLEOTIDE SEQUENCE</scope>
    <source>
        <strain evidence="2">AVDCRST_MAG22</strain>
    </source>
</reference>
<dbReference type="InterPro" id="IPR011050">
    <property type="entry name" value="Pectin_lyase_fold/virulence"/>
</dbReference>
<organism evidence="2">
    <name type="scientific">uncultured Rubrobacteraceae bacterium</name>
    <dbReference type="NCBI Taxonomy" id="349277"/>
    <lineage>
        <taxon>Bacteria</taxon>
        <taxon>Bacillati</taxon>
        <taxon>Actinomycetota</taxon>
        <taxon>Rubrobacteria</taxon>
        <taxon>Rubrobacterales</taxon>
        <taxon>Rubrobacteraceae</taxon>
        <taxon>environmental samples</taxon>
    </lineage>
</organism>
<name>A0A6J4NQW2_9ACTN</name>
<protein>
    <recommendedName>
        <fullName evidence="3">CSLREA domain-containing protein</fullName>
    </recommendedName>
</protein>
<proteinExistence type="predicted"/>
<dbReference type="EMBL" id="CADCUV010000036">
    <property type="protein sequence ID" value="CAA9394500.1"/>
    <property type="molecule type" value="Genomic_DNA"/>
</dbReference>
<sequence>MRSAVRPGRLGGALLALVTTLLLTPAFSGVALADTFTADLLFDAQDTRPGDGRCDASSETGRQCTLRAAIQESNALGGRDTVALVGGTYSLTLPSPDNNGDGLPDPEQRAATGDLDIRDETTVRGAGLEETLVGATNDRHFQVARLVTRSRISGLSLTNGNGVTGTNSGRGGGILVFGTLLLEDVALRQNQGVFGGAVDNRGTLTMRGTTVGNNVGTFGGGLYNEGRLAIFDSTIANNAANRGINDNGGLGGGLYNTTAFVELTNTTIASNTAEIRGGGIANFSGDAGLLNATVNQNTSPVGASIANTDARTRLENTIVAGGVGGGNCAGARTVSLGNNLGDDGSCNLNKGGDQEGADPLLSPIPDDDDPLAQIYEPRRGSPAMDAADGDACPAFDQRALRRPKDGNGDGIRRCDVGSVEARTQGSTPQGPAQ</sequence>